<dbReference type="GO" id="GO:0000287">
    <property type="term" value="F:magnesium ion binding"/>
    <property type="evidence" value="ECO:0007669"/>
    <property type="project" value="InterPro"/>
</dbReference>
<comment type="catalytic activity">
    <reaction evidence="1">
        <text>alpha-D-glucose 1-phosphate = alpha-D-glucose 6-phosphate</text>
        <dbReference type="Rhea" id="RHEA:23536"/>
        <dbReference type="ChEBI" id="CHEBI:58225"/>
        <dbReference type="ChEBI" id="CHEBI:58601"/>
        <dbReference type="EC" id="5.4.2.2"/>
    </reaction>
</comment>
<dbReference type="CDD" id="cd05799">
    <property type="entry name" value="PGM2"/>
    <property type="match status" value="1"/>
</dbReference>
<accession>A0A378MKR3</accession>
<dbReference type="Pfam" id="PF00408">
    <property type="entry name" value="PGM_PMM_IV"/>
    <property type="match status" value="1"/>
</dbReference>
<proteinExistence type="inferred from homology"/>
<dbReference type="EC" id="5.4.2.2" evidence="6"/>
<comment type="similarity">
    <text evidence="5 15">Belongs to the phosphohexose mutase family.</text>
</comment>
<dbReference type="RefSeq" id="WP_115345951.1">
    <property type="nucleotide sequence ID" value="NZ_UGPG01000001.1"/>
</dbReference>
<dbReference type="InterPro" id="IPR005845">
    <property type="entry name" value="A-D-PHexomutase_a/b/a-II"/>
</dbReference>
<dbReference type="PROSITE" id="PS00710">
    <property type="entry name" value="PGM_PMM"/>
    <property type="match status" value="1"/>
</dbReference>
<evidence type="ECO:0000256" key="9">
    <source>
        <dbReference type="ARBA" id="ARBA00022723"/>
    </source>
</evidence>
<name>A0A378MKR3_LISGR</name>
<evidence type="ECO:0000259" key="16">
    <source>
        <dbReference type="Pfam" id="PF00408"/>
    </source>
</evidence>
<dbReference type="EMBL" id="UGPG01000001">
    <property type="protein sequence ID" value="STY44355.1"/>
    <property type="molecule type" value="Genomic_DNA"/>
</dbReference>
<dbReference type="SUPFAM" id="SSF53738">
    <property type="entry name" value="Phosphoglucomutase, first 3 domains"/>
    <property type="match status" value="3"/>
</dbReference>
<comment type="pathway">
    <text evidence="4">Lipid metabolism.</text>
</comment>
<dbReference type="InterPro" id="IPR005846">
    <property type="entry name" value="A-D-PHexomutase_a/b/a-III"/>
</dbReference>
<sequence length="575" mass="63728">MSWQENYQKWVANKELDPALKKQLETIKEDDKQLEDSFYRDMEFGTAGMRGIIGPGSNRMNIYTIRKATSGLAAFIESNGDAAKARGVAIAYDPRHMSQEFAYESAAVLGERGIQSYVFESLRPTPELSFAVRYLNCFSGIVVTASHNPPEYNGYKIYGEDGGQMPPESADIVTNHIEAIEDIFAIKAAPIHELKEKGLLEVISSKVDEPYLNRVKEVIVDKDLVNTKGKDLKIVFTPLHGTGGILGVPALESVGFTNIIKVEEQFINDPDFKTVKSPNPENKEAFLKAIEYGEKYDADILVGTDPDADRLGVAVRDSSGSFEVLSGNQIGALILNYRLKQMKALGQLPANAAVLKSIVTSDIGKDIASFYGAKMIEVLTGFKFIAEKIKEFESSGSHTFEFGYEESNGYMVKSFTRDKDAIQAVLSVCEVALSSKQQNRTLFEELEALFEQFGYYKEALISKTMSGKDGSEKIKAIMHDFRAELPKKIADEPIARIEDYLTQIETNLETGEETAIELPKADVLKCFLEDGSWFALRPSGTEPKIKFYFSVKGESAEASERKLEAVKAGLLAKVE</sequence>
<evidence type="ECO:0000256" key="7">
    <source>
        <dbReference type="ARBA" id="ARBA00022526"/>
    </source>
</evidence>
<evidence type="ECO:0000259" key="17">
    <source>
        <dbReference type="Pfam" id="PF02878"/>
    </source>
</evidence>
<protein>
    <recommendedName>
        <fullName evidence="12">Phosphoglucomutase</fullName>
        <ecNumber evidence="6">5.4.2.2</ecNumber>
    </recommendedName>
    <alternativeName>
        <fullName evidence="14">Alpha-phosphoglucomutase</fullName>
    </alternativeName>
    <alternativeName>
        <fullName evidence="13">Glucose phosphomutase</fullName>
    </alternativeName>
</protein>
<evidence type="ECO:0000256" key="14">
    <source>
        <dbReference type="ARBA" id="ARBA00041467"/>
    </source>
</evidence>
<keyword evidence="8" id="KW-0597">Phosphoprotein</keyword>
<dbReference type="GO" id="GO:0006006">
    <property type="term" value="P:glucose metabolic process"/>
    <property type="evidence" value="ECO:0007669"/>
    <property type="project" value="UniProtKB-KW"/>
</dbReference>
<evidence type="ECO:0000256" key="3">
    <source>
        <dbReference type="ARBA" id="ARBA00005164"/>
    </source>
</evidence>
<evidence type="ECO:0000256" key="6">
    <source>
        <dbReference type="ARBA" id="ARBA00012728"/>
    </source>
</evidence>
<dbReference type="Pfam" id="PF02878">
    <property type="entry name" value="PGM_PMM_I"/>
    <property type="match status" value="1"/>
</dbReference>
<reference evidence="20 21" key="1">
    <citation type="submission" date="2018-06" db="EMBL/GenBank/DDBJ databases">
        <authorList>
            <consortium name="Pathogen Informatics"/>
            <person name="Doyle S."/>
        </authorList>
    </citation>
    <scope>NUCLEOTIDE SEQUENCE [LARGE SCALE GENOMIC DNA]</scope>
    <source>
        <strain evidence="21">NCTC 10815</strain>
    </source>
</reference>
<comment type="pathway">
    <text evidence="3">Glycolipid metabolism; diglucosyl-diacylglycerol biosynthesis.</text>
</comment>
<dbReference type="GO" id="GO:0004614">
    <property type="term" value="F:phosphoglucomutase activity"/>
    <property type="evidence" value="ECO:0007669"/>
    <property type="project" value="UniProtKB-EC"/>
</dbReference>
<keyword evidence="11 20" id="KW-0413">Isomerase</keyword>
<evidence type="ECO:0000256" key="4">
    <source>
        <dbReference type="ARBA" id="ARBA00005189"/>
    </source>
</evidence>
<dbReference type="GO" id="GO:0006166">
    <property type="term" value="P:purine ribonucleoside salvage"/>
    <property type="evidence" value="ECO:0007669"/>
    <property type="project" value="TreeGrafter"/>
</dbReference>
<dbReference type="Pfam" id="PF02879">
    <property type="entry name" value="PGM_PMM_II"/>
    <property type="match status" value="1"/>
</dbReference>
<dbReference type="AlphaFoldDB" id="A0A378MKR3"/>
<comment type="cofactor">
    <cofactor evidence="2">
        <name>Mg(2+)</name>
        <dbReference type="ChEBI" id="CHEBI:18420"/>
    </cofactor>
</comment>
<evidence type="ECO:0000313" key="21">
    <source>
        <dbReference type="Proteomes" id="UP000254879"/>
    </source>
</evidence>
<evidence type="ECO:0000256" key="13">
    <source>
        <dbReference type="ARBA" id="ARBA00041398"/>
    </source>
</evidence>
<evidence type="ECO:0000256" key="2">
    <source>
        <dbReference type="ARBA" id="ARBA00001946"/>
    </source>
</evidence>
<evidence type="ECO:0000313" key="20">
    <source>
        <dbReference type="EMBL" id="STY44355.1"/>
    </source>
</evidence>
<dbReference type="InterPro" id="IPR036900">
    <property type="entry name" value="A-D-PHexomutase_C_sf"/>
</dbReference>
<dbReference type="GO" id="GO:0008973">
    <property type="term" value="F:phosphopentomutase activity"/>
    <property type="evidence" value="ECO:0007669"/>
    <property type="project" value="TreeGrafter"/>
</dbReference>
<feature type="domain" description="Alpha-D-phosphohexomutase alpha/beta/alpha" evidence="17">
    <location>
        <begin position="42"/>
        <end position="181"/>
    </location>
</feature>
<feature type="domain" description="Alpha-D-phosphohexomutase alpha/beta/alpha" evidence="18">
    <location>
        <begin position="210"/>
        <end position="317"/>
    </location>
</feature>
<dbReference type="Pfam" id="PF02880">
    <property type="entry name" value="PGM_PMM_III"/>
    <property type="match status" value="1"/>
</dbReference>
<dbReference type="PANTHER" id="PTHR45745">
    <property type="entry name" value="PHOSPHOMANNOMUTASE 45A"/>
    <property type="match status" value="1"/>
</dbReference>
<dbReference type="PRINTS" id="PR00509">
    <property type="entry name" value="PGMPMM"/>
</dbReference>
<keyword evidence="9 15" id="KW-0479">Metal-binding</keyword>
<dbReference type="InterPro" id="IPR005844">
    <property type="entry name" value="A-D-PHexomutase_a/b/a-I"/>
</dbReference>
<dbReference type="InterPro" id="IPR005843">
    <property type="entry name" value="A-D-PHexomutase_C"/>
</dbReference>
<evidence type="ECO:0000259" key="18">
    <source>
        <dbReference type="Pfam" id="PF02879"/>
    </source>
</evidence>
<keyword evidence="7" id="KW-0119">Carbohydrate metabolism</keyword>
<feature type="domain" description="Alpha-D-phosphohexomutase C-terminal" evidence="16">
    <location>
        <begin position="503"/>
        <end position="562"/>
    </location>
</feature>
<keyword evidence="10 15" id="KW-0460">Magnesium</keyword>
<dbReference type="InterPro" id="IPR016066">
    <property type="entry name" value="A-D-PHexomutase_CS"/>
</dbReference>
<evidence type="ECO:0000256" key="15">
    <source>
        <dbReference type="RuleBase" id="RU004326"/>
    </source>
</evidence>
<dbReference type="Gene3D" id="3.40.120.10">
    <property type="entry name" value="Alpha-D-Glucose-1,6-Bisphosphate, subunit A, domain 3"/>
    <property type="match status" value="3"/>
</dbReference>
<gene>
    <name evidence="20" type="primary">pgcA</name>
    <name evidence="20" type="ORF">NCTC10815_01697</name>
</gene>
<dbReference type="Proteomes" id="UP000254879">
    <property type="component" value="Unassembled WGS sequence"/>
</dbReference>
<dbReference type="PANTHER" id="PTHR45745:SF1">
    <property type="entry name" value="PHOSPHOGLUCOMUTASE 2B-RELATED"/>
    <property type="match status" value="1"/>
</dbReference>
<evidence type="ECO:0000259" key="19">
    <source>
        <dbReference type="Pfam" id="PF02880"/>
    </source>
</evidence>
<dbReference type="SUPFAM" id="SSF55957">
    <property type="entry name" value="Phosphoglucomutase, C-terminal domain"/>
    <property type="match status" value="1"/>
</dbReference>
<evidence type="ECO:0000256" key="8">
    <source>
        <dbReference type="ARBA" id="ARBA00022553"/>
    </source>
</evidence>
<evidence type="ECO:0000256" key="5">
    <source>
        <dbReference type="ARBA" id="ARBA00010231"/>
    </source>
</evidence>
<dbReference type="Gene3D" id="3.30.310.50">
    <property type="entry name" value="Alpha-D-phosphohexomutase, C-terminal domain"/>
    <property type="match status" value="1"/>
</dbReference>
<evidence type="ECO:0000256" key="12">
    <source>
        <dbReference type="ARBA" id="ARBA00039995"/>
    </source>
</evidence>
<keyword evidence="7" id="KW-0313">Glucose metabolism</keyword>
<evidence type="ECO:0000256" key="10">
    <source>
        <dbReference type="ARBA" id="ARBA00022842"/>
    </source>
</evidence>
<evidence type="ECO:0000256" key="1">
    <source>
        <dbReference type="ARBA" id="ARBA00000443"/>
    </source>
</evidence>
<organism evidence="20 21">
    <name type="scientific">Listeria grayi</name>
    <name type="common">Listeria murrayi</name>
    <dbReference type="NCBI Taxonomy" id="1641"/>
    <lineage>
        <taxon>Bacteria</taxon>
        <taxon>Bacillati</taxon>
        <taxon>Bacillota</taxon>
        <taxon>Bacilli</taxon>
        <taxon>Bacillales</taxon>
        <taxon>Listeriaceae</taxon>
        <taxon>Listeria</taxon>
    </lineage>
</organism>
<dbReference type="InterPro" id="IPR005841">
    <property type="entry name" value="Alpha-D-phosphohexomutase_SF"/>
</dbReference>
<evidence type="ECO:0000256" key="11">
    <source>
        <dbReference type="ARBA" id="ARBA00023235"/>
    </source>
</evidence>
<dbReference type="InterPro" id="IPR016055">
    <property type="entry name" value="A-D-PHexomutase_a/b/a-I/II/III"/>
</dbReference>
<feature type="domain" description="Alpha-D-phosphohexomutase alpha/beta/alpha" evidence="19">
    <location>
        <begin position="327"/>
        <end position="451"/>
    </location>
</feature>